<dbReference type="Proteomes" id="UP000655420">
    <property type="component" value="Unassembled WGS sequence"/>
</dbReference>
<dbReference type="RefSeq" id="WP_200612806.1">
    <property type="nucleotide sequence ID" value="NZ_JAEHHL010000012.1"/>
</dbReference>
<evidence type="ECO:0000256" key="1">
    <source>
        <dbReference type="ARBA" id="ARBA00022553"/>
    </source>
</evidence>
<protein>
    <submittedName>
        <fullName evidence="4">Response regulator</fullName>
    </submittedName>
</protein>
<name>A0A8J7SGC3_9RHOB</name>
<dbReference type="PANTHER" id="PTHR44591:SF3">
    <property type="entry name" value="RESPONSE REGULATORY DOMAIN-CONTAINING PROTEIN"/>
    <property type="match status" value="1"/>
</dbReference>
<dbReference type="PROSITE" id="PS50110">
    <property type="entry name" value="RESPONSE_REGULATORY"/>
    <property type="match status" value="1"/>
</dbReference>
<feature type="domain" description="Response regulatory" evidence="3">
    <location>
        <begin position="4"/>
        <end position="120"/>
    </location>
</feature>
<keyword evidence="5" id="KW-1185">Reference proteome</keyword>
<dbReference type="Gene3D" id="3.40.50.2300">
    <property type="match status" value="1"/>
</dbReference>
<dbReference type="PANTHER" id="PTHR44591">
    <property type="entry name" value="STRESS RESPONSE REGULATOR PROTEIN 1"/>
    <property type="match status" value="1"/>
</dbReference>
<accession>A0A8J7SGC3</accession>
<evidence type="ECO:0000259" key="3">
    <source>
        <dbReference type="PROSITE" id="PS50110"/>
    </source>
</evidence>
<reference evidence="4" key="1">
    <citation type="submission" date="2020-12" db="EMBL/GenBank/DDBJ databases">
        <title>Bacterial taxonomy.</title>
        <authorList>
            <person name="Pan X."/>
        </authorList>
    </citation>
    <scope>NUCLEOTIDE SEQUENCE</scope>
    <source>
        <strain evidence="4">M0105</strain>
    </source>
</reference>
<dbReference type="CDD" id="cd00156">
    <property type="entry name" value="REC"/>
    <property type="match status" value="1"/>
</dbReference>
<keyword evidence="1 2" id="KW-0597">Phosphoprotein</keyword>
<feature type="modified residue" description="4-aspartylphosphate" evidence="2">
    <location>
        <position position="53"/>
    </location>
</feature>
<comment type="caution">
    <text evidence="4">The sequence shown here is derived from an EMBL/GenBank/DDBJ whole genome shotgun (WGS) entry which is preliminary data.</text>
</comment>
<dbReference type="AlphaFoldDB" id="A0A8J7SGC3"/>
<organism evidence="4 5">
    <name type="scientific">Thermohalobaculum xanthum</name>
    <dbReference type="NCBI Taxonomy" id="2753746"/>
    <lineage>
        <taxon>Bacteria</taxon>
        <taxon>Pseudomonadati</taxon>
        <taxon>Pseudomonadota</taxon>
        <taxon>Alphaproteobacteria</taxon>
        <taxon>Rhodobacterales</taxon>
        <taxon>Paracoccaceae</taxon>
        <taxon>Thermohalobaculum</taxon>
    </lineage>
</organism>
<dbReference type="InterPro" id="IPR050595">
    <property type="entry name" value="Bact_response_regulator"/>
</dbReference>
<dbReference type="Pfam" id="PF00072">
    <property type="entry name" value="Response_reg"/>
    <property type="match status" value="1"/>
</dbReference>
<gene>
    <name evidence="4" type="ORF">H0I76_17250</name>
</gene>
<sequence>MGRSVLIVEDHESMALVLDHLVRREGCEPQAASCPDAAAQAVAASPPDLVVIDADLARRSGLDLCQSLRADPRLEGLRIMVLSARCARLDIERAFALGADAFLPKPFAISDMRATLRALLELDPPAGGGKPTEAHHG</sequence>
<dbReference type="InterPro" id="IPR001789">
    <property type="entry name" value="Sig_transdc_resp-reg_receiver"/>
</dbReference>
<dbReference type="SMART" id="SM00448">
    <property type="entry name" value="REC"/>
    <property type="match status" value="1"/>
</dbReference>
<dbReference type="SUPFAM" id="SSF52172">
    <property type="entry name" value="CheY-like"/>
    <property type="match status" value="1"/>
</dbReference>
<evidence type="ECO:0000313" key="4">
    <source>
        <dbReference type="EMBL" id="MBK0400948.1"/>
    </source>
</evidence>
<evidence type="ECO:0000256" key="2">
    <source>
        <dbReference type="PROSITE-ProRule" id="PRU00169"/>
    </source>
</evidence>
<proteinExistence type="predicted"/>
<dbReference type="GO" id="GO:0000160">
    <property type="term" value="P:phosphorelay signal transduction system"/>
    <property type="evidence" value="ECO:0007669"/>
    <property type="project" value="InterPro"/>
</dbReference>
<dbReference type="InterPro" id="IPR011006">
    <property type="entry name" value="CheY-like_superfamily"/>
</dbReference>
<evidence type="ECO:0000313" key="5">
    <source>
        <dbReference type="Proteomes" id="UP000655420"/>
    </source>
</evidence>
<dbReference type="EMBL" id="JAEHHL010000012">
    <property type="protein sequence ID" value="MBK0400948.1"/>
    <property type="molecule type" value="Genomic_DNA"/>
</dbReference>